<evidence type="ECO:0000313" key="3">
    <source>
        <dbReference type="EMBL" id="EMC92390.1"/>
    </source>
</evidence>
<dbReference type="AlphaFoldDB" id="M2N180"/>
<evidence type="ECO:0000256" key="2">
    <source>
        <dbReference type="SAM" id="SignalP"/>
    </source>
</evidence>
<keyword evidence="1" id="KW-1133">Transmembrane helix</keyword>
<dbReference type="RefSeq" id="XP_007680401.1">
    <property type="nucleotide sequence ID" value="XM_007682211.1"/>
</dbReference>
<evidence type="ECO:0008006" key="5">
    <source>
        <dbReference type="Google" id="ProtNLM"/>
    </source>
</evidence>
<sequence>MGKDGAITRRLPHTTASFLHYTLLTFSLASITKFCTTNSRQYTEVLHLPIVKELLPGEAWGDMADCGFLPLPIVCIQCGTDQNPCHIKVVGPTAGFIVAVCLAVVCWPAAIFCGCCATETGKK</sequence>
<feature type="chain" id="PRO_5004021800" description="LITAF domain-containing protein" evidence="2">
    <location>
        <begin position="30"/>
        <end position="123"/>
    </location>
</feature>
<feature type="transmembrane region" description="Helical" evidence="1">
    <location>
        <begin position="94"/>
        <end position="117"/>
    </location>
</feature>
<keyword evidence="2" id="KW-0732">Signal</keyword>
<evidence type="ECO:0000256" key="1">
    <source>
        <dbReference type="SAM" id="Phobius"/>
    </source>
</evidence>
<dbReference type="PANTHER" id="PTHR34673">
    <property type="entry name" value="COLD-REGULATED PROTEIN"/>
    <property type="match status" value="1"/>
</dbReference>
<name>M2N180_BAUPA</name>
<dbReference type="KEGG" id="bcom:BAUCODRAFT_38442"/>
<organism evidence="3 4">
    <name type="scientific">Baudoinia panamericana (strain UAMH 10762)</name>
    <name type="common">Angels' share fungus</name>
    <name type="synonym">Baudoinia compniacensis (strain UAMH 10762)</name>
    <dbReference type="NCBI Taxonomy" id="717646"/>
    <lineage>
        <taxon>Eukaryota</taxon>
        <taxon>Fungi</taxon>
        <taxon>Dikarya</taxon>
        <taxon>Ascomycota</taxon>
        <taxon>Pezizomycotina</taxon>
        <taxon>Dothideomycetes</taxon>
        <taxon>Dothideomycetidae</taxon>
        <taxon>Mycosphaerellales</taxon>
        <taxon>Teratosphaeriaceae</taxon>
        <taxon>Baudoinia</taxon>
    </lineage>
</organism>
<reference evidence="3 4" key="1">
    <citation type="journal article" date="2012" name="PLoS Pathog.">
        <title>Diverse lifestyles and strategies of plant pathogenesis encoded in the genomes of eighteen Dothideomycetes fungi.</title>
        <authorList>
            <person name="Ohm R.A."/>
            <person name="Feau N."/>
            <person name="Henrissat B."/>
            <person name="Schoch C.L."/>
            <person name="Horwitz B.A."/>
            <person name="Barry K.W."/>
            <person name="Condon B.J."/>
            <person name="Copeland A.C."/>
            <person name="Dhillon B."/>
            <person name="Glaser F."/>
            <person name="Hesse C.N."/>
            <person name="Kosti I."/>
            <person name="LaButti K."/>
            <person name="Lindquist E.A."/>
            <person name="Lucas S."/>
            <person name="Salamov A.A."/>
            <person name="Bradshaw R.E."/>
            <person name="Ciuffetti L."/>
            <person name="Hamelin R.C."/>
            <person name="Kema G.H.J."/>
            <person name="Lawrence C."/>
            <person name="Scott J.A."/>
            <person name="Spatafora J.W."/>
            <person name="Turgeon B.G."/>
            <person name="de Wit P.J.G.M."/>
            <person name="Zhong S."/>
            <person name="Goodwin S.B."/>
            <person name="Grigoriev I.V."/>
        </authorList>
    </citation>
    <scope>NUCLEOTIDE SEQUENCE [LARGE SCALE GENOMIC DNA]</scope>
    <source>
        <strain evidence="3 4">UAMH 10762</strain>
    </source>
</reference>
<accession>M2N180</accession>
<keyword evidence="1" id="KW-0812">Transmembrane</keyword>
<feature type="signal peptide" evidence="2">
    <location>
        <begin position="1"/>
        <end position="29"/>
    </location>
</feature>
<dbReference type="PANTHER" id="PTHR34673:SF1">
    <property type="entry name" value="COLD-REGULATED PROTEIN"/>
    <property type="match status" value="1"/>
</dbReference>
<dbReference type="HOGENOM" id="CLU_2014840_0_0_1"/>
<dbReference type="Proteomes" id="UP000011761">
    <property type="component" value="Unassembled WGS sequence"/>
</dbReference>
<gene>
    <name evidence="3" type="ORF">BAUCODRAFT_38442</name>
</gene>
<dbReference type="OrthoDB" id="4412445at2759"/>
<evidence type="ECO:0000313" key="4">
    <source>
        <dbReference type="Proteomes" id="UP000011761"/>
    </source>
</evidence>
<keyword evidence="4" id="KW-1185">Reference proteome</keyword>
<keyword evidence="1" id="KW-0472">Membrane</keyword>
<dbReference type="EMBL" id="KB445562">
    <property type="protein sequence ID" value="EMC92390.1"/>
    <property type="molecule type" value="Genomic_DNA"/>
</dbReference>
<dbReference type="eggNOG" id="ENOG502SEZX">
    <property type="taxonomic scope" value="Eukaryota"/>
</dbReference>
<proteinExistence type="predicted"/>
<protein>
    <recommendedName>
        <fullName evidence="5">LITAF domain-containing protein</fullName>
    </recommendedName>
</protein>
<dbReference type="GeneID" id="19113533"/>